<sequence>MRSKKPYVSAICKFFLFLGDVFEGIKKQLVRTEIVTCPITARSFPDWGYAGSRLEWYAGRNFPAAVSFGNPAS</sequence>
<reference evidence="2" key="1">
    <citation type="submission" date="2019-06" db="EMBL/GenBank/DDBJ databases">
        <title>Alistipes onderdonkii subsp. vulgaris subsp. nov., Alistipes dispar sp. nov. and Alistipes communis sp. nov., isolated from human faeces, and creation of Alistipes onderdonkii subsp. onderdonkii subsp. nov.</title>
        <authorList>
            <person name="Sakamoto M."/>
            <person name="Ikeyama N."/>
            <person name="Ogata Y."/>
            <person name="Suda W."/>
            <person name="Iino T."/>
            <person name="Hattori M."/>
            <person name="Ohkuma M."/>
        </authorList>
    </citation>
    <scope>NUCLEOTIDE SEQUENCE [LARGE SCALE GENOMIC DNA]</scope>
    <source>
        <strain evidence="2">5CBH24</strain>
    </source>
</reference>
<keyword evidence="2" id="KW-1185">Reference proteome</keyword>
<evidence type="ECO:0000313" key="2">
    <source>
        <dbReference type="Proteomes" id="UP000318946"/>
    </source>
</evidence>
<evidence type="ECO:0000313" key="1">
    <source>
        <dbReference type="EMBL" id="BBL04266.1"/>
    </source>
</evidence>
<gene>
    <name evidence="1" type="ORF">A5CBH24_15790</name>
</gene>
<protein>
    <submittedName>
        <fullName evidence="1">Uncharacterized protein</fullName>
    </submittedName>
</protein>
<dbReference type="KEGG" id="acou:A5CBH24_15790"/>
<accession>A0A4Y1WVJ7</accession>
<proteinExistence type="predicted"/>
<dbReference type="EMBL" id="AP019735">
    <property type="protein sequence ID" value="BBL04266.1"/>
    <property type="molecule type" value="Genomic_DNA"/>
</dbReference>
<dbReference type="AlphaFoldDB" id="A0A4Y1WVJ7"/>
<organism evidence="1 2">
    <name type="scientific">Alistipes communis</name>
    <dbReference type="NCBI Taxonomy" id="2585118"/>
    <lineage>
        <taxon>Bacteria</taxon>
        <taxon>Pseudomonadati</taxon>
        <taxon>Bacteroidota</taxon>
        <taxon>Bacteroidia</taxon>
        <taxon>Bacteroidales</taxon>
        <taxon>Rikenellaceae</taxon>
        <taxon>Alistipes</taxon>
    </lineage>
</organism>
<dbReference type="Proteomes" id="UP000318946">
    <property type="component" value="Chromosome"/>
</dbReference>
<name>A0A4Y1WVJ7_9BACT</name>